<evidence type="ECO:0000313" key="4">
    <source>
        <dbReference type="Proteomes" id="UP000255277"/>
    </source>
</evidence>
<dbReference type="EMBL" id="UHDK01000001">
    <property type="protein sequence ID" value="SUM34015.1"/>
    <property type="molecule type" value="Genomic_DNA"/>
</dbReference>
<dbReference type="Proteomes" id="UP000321057">
    <property type="component" value="Unassembled WGS sequence"/>
</dbReference>
<keyword evidence="1" id="KW-1133">Transmembrane helix</keyword>
<dbReference type="OrthoDB" id="2407665at2"/>
<evidence type="ECO:0000313" key="3">
    <source>
        <dbReference type="EMBL" id="SUM34015.1"/>
    </source>
</evidence>
<organism evidence="3 4">
    <name type="scientific">Staphylococcus gallinarum</name>
    <dbReference type="NCBI Taxonomy" id="1293"/>
    <lineage>
        <taxon>Bacteria</taxon>
        <taxon>Bacillati</taxon>
        <taxon>Bacillota</taxon>
        <taxon>Bacilli</taxon>
        <taxon>Bacillales</taxon>
        <taxon>Staphylococcaceae</taxon>
        <taxon>Staphylococcus</taxon>
    </lineage>
</organism>
<proteinExistence type="predicted"/>
<feature type="transmembrane region" description="Helical" evidence="1">
    <location>
        <begin position="108"/>
        <end position="131"/>
    </location>
</feature>
<reference evidence="2 5" key="2">
    <citation type="submission" date="2019-07" db="EMBL/GenBank/DDBJ databases">
        <title>Whole genome shotgun sequence of Staphylococcus gallinarum NBRC 109767.</title>
        <authorList>
            <person name="Hosoyama A."/>
            <person name="Uohara A."/>
            <person name="Ohji S."/>
            <person name="Ichikawa N."/>
        </authorList>
    </citation>
    <scope>NUCLEOTIDE SEQUENCE [LARGE SCALE GENOMIC DNA]</scope>
    <source>
        <strain evidence="2 5">NBRC 109767</strain>
    </source>
</reference>
<sequence length="132" mass="15030">MAEDKYVLRHEWENSRGKVHQRINDLDSKHTNNYNQLLNKVDQQTLLQQKSFESQEKSEKHLEKISDSLTTVGTRVTDLEYNVKTHGKDIQSLQGTLAAEAKGNRDVLIAWISVAGVVLVPLITIVANIFFK</sequence>
<reference evidence="3 4" key="1">
    <citation type="submission" date="2018-06" db="EMBL/GenBank/DDBJ databases">
        <authorList>
            <consortium name="Pathogen Informatics"/>
            <person name="Doyle S."/>
        </authorList>
    </citation>
    <scope>NUCLEOTIDE SEQUENCE [LARGE SCALE GENOMIC DNA]</scope>
    <source>
        <strain evidence="3 4">NCTC12195</strain>
    </source>
</reference>
<dbReference type="AlphaFoldDB" id="A0A0D0RKC7"/>
<dbReference type="Proteomes" id="UP000255277">
    <property type="component" value="Unassembled WGS sequence"/>
</dbReference>
<evidence type="ECO:0000256" key="1">
    <source>
        <dbReference type="SAM" id="Phobius"/>
    </source>
</evidence>
<protein>
    <submittedName>
        <fullName evidence="3">Hypothetical phage membrane protein</fullName>
    </submittedName>
</protein>
<evidence type="ECO:0000313" key="5">
    <source>
        <dbReference type="Proteomes" id="UP000321057"/>
    </source>
</evidence>
<gene>
    <name evidence="3" type="ORF">NCTC12195_03523</name>
    <name evidence="2" type="ORF">SGA02_28550</name>
</gene>
<keyword evidence="1" id="KW-0812">Transmembrane</keyword>
<name>A0A0D0RKC7_STAGA</name>
<evidence type="ECO:0000313" key="2">
    <source>
        <dbReference type="EMBL" id="GEQ07027.1"/>
    </source>
</evidence>
<keyword evidence="1" id="KW-0472">Membrane</keyword>
<accession>A0A0D0RKC7</accession>
<dbReference type="EMBL" id="BKAX01000016">
    <property type="protein sequence ID" value="GEQ07027.1"/>
    <property type="molecule type" value="Genomic_DNA"/>
</dbReference>
<keyword evidence="5" id="KW-1185">Reference proteome</keyword>
<dbReference type="RefSeq" id="WP_042740079.1">
    <property type="nucleotide sequence ID" value="NZ_BKAX01000016.1"/>
</dbReference>